<keyword evidence="10" id="KW-1185">Reference proteome</keyword>
<keyword evidence="3 9" id="KW-0418">Kinase</keyword>
<dbReference type="AlphaFoldDB" id="A0A5B9QZA4"/>
<dbReference type="Proteomes" id="UP000325286">
    <property type="component" value="Chromosome"/>
</dbReference>
<dbReference type="InterPro" id="IPR000719">
    <property type="entry name" value="Prot_kinase_dom"/>
</dbReference>
<dbReference type="SUPFAM" id="SSF56112">
    <property type="entry name" value="Protein kinase-like (PK-like)"/>
    <property type="match status" value="1"/>
</dbReference>
<feature type="repeat" description="TPR" evidence="5">
    <location>
        <begin position="703"/>
        <end position="736"/>
    </location>
</feature>
<feature type="domain" description="Protein kinase" evidence="8">
    <location>
        <begin position="51"/>
        <end position="352"/>
    </location>
</feature>
<evidence type="ECO:0000256" key="6">
    <source>
        <dbReference type="PROSITE-ProRule" id="PRU10141"/>
    </source>
</evidence>
<dbReference type="InterPro" id="IPR017441">
    <property type="entry name" value="Protein_kinase_ATP_BS"/>
</dbReference>
<dbReference type="InterPro" id="IPR019734">
    <property type="entry name" value="TPR_rpt"/>
</dbReference>
<gene>
    <name evidence="9" type="primary">pknB_32</name>
    <name evidence="9" type="ORF">UC8_54510</name>
</gene>
<dbReference type="InterPro" id="IPR011990">
    <property type="entry name" value="TPR-like_helical_dom_sf"/>
</dbReference>
<dbReference type="EMBL" id="CP042914">
    <property type="protein sequence ID" value="QEG43402.1"/>
    <property type="molecule type" value="Genomic_DNA"/>
</dbReference>
<name>A0A5B9QZA4_9BACT</name>
<reference evidence="9 10" key="1">
    <citation type="submission" date="2019-08" db="EMBL/GenBank/DDBJ databases">
        <title>Deep-cultivation of Planctomycetes and their phenomic and genomic characterization uncovers novel biology.</title>
        <authorList>
            <person name="Wiegand S."/>
            <person name="Jogler M."/>
            <person name="Boedeker C."/>
            <person name="Pinto D."/>
            <person name="Vollmers J."/>
            <person name="Rivas-Marin E."/>
            <person name="Kohn T."/>
            <person name="Peeters S.H."/>
            <person name="Heuer A."/>
            <person name="Rast P."/>
            <person name="Oberbeckmann S."/>
            <person name="Bunk B."/>
            <person name="Jeske O."/>
            <person name="Meyerdierks A."/>
            <person name="Storesund J.E."/>
            <person name="Kallscheuer N."/>
            <person name="Luecker S."/>
            <person name="Lage O.M."/>
            <person name="Pohl T."/>
            <person name="Merkel B.J."/>
            <person name="Hornburger P."/>
            <person name="Mueller R.-W."/>
            <person name="Bruemmer F."/>
            <person name="Labrenz M."/>
            <person name="Spormann A.M."/>
            <person name="Op den Camp H."/>
            <person name="Overmann J."/>
            <person name="Amann R."/>
            <person name="Jetten M.S.M."/>
            <person name="Mascher T."/>
            <person name="Medema M.H."/>
            <person name="Devos D.P."/>
            <person name="Kaster A.-K."/>
            <person name="Ovreas L."/>
            <person name="Rohde M."/>
            <person name="Galperin M.Y."/>
            <person name="Jogler C."/>
        </authorList>
    </citation>
    <scope>NUCLEOTIDE SEQUENCE [LARGE SCALE GENOMIC DNA]</scope>
    <source>
        <strain evidence="9 10">UC8</strain>
    </source>
</reference>
<dbReference type="SUPFAM" id="SSF48452">
    <property type="entry name" value="TPR-like"/>
    <property type="match status" value="1"/>
</dbReference>
<feature type="binding site" evidence="6">
    <location>
        <position position="80"/>
    </location>
    <ligand>
        <name>ATP</name>
        <dbReference type="ChEBI" id="CHEBI:30616"/>
    </ligand>
</feature>
<evidence type="ECO:0000313" key="9">
    <source>
        <dbReference type="EMBL" id="QEG43402.1"/>
    </source>
</evidence>
<dbReference type="PANTHER" id="PTHR43289">
    <property type="entry name" value="MITOGEN-ACTIVATED PROTEIN KINASE KINASE KINASE 20-RELATED"/>
    <property type="match status" value="1"/>
</dbReference>
<dbReference type="PANTHER" id="PTHR43289:SF6">
    <property type="entry name" value="SERINE_THREONINE-PROTEIN KINASE NEKL-3"/>
    <property type="match status" value="1"/>
</dbReference>
<dbReference type="PROSITE" id="PS50011">
    <property type="entry name" value="PROTEIN_KINASE_DOM"/>
    <property type="match status" value="1"/>
</dbReference>
<keyword evidence="1 9" id="KW-0808">Transferase</keyword>
<dbReference type="GO" id="GO:0005524">
    <property type="term" value="F:ATP binding"/>
    <property type="evidence" value="ECO:0007669"/>
    <property type="project" value="UniProtKB-UniRule"/>
</dbReference>
<proteinExistence type="predicted"/>
<dbReference type="SMART" id="SM00220">
    <property type="entry name" value="S_TKc"/>
    <property type="match status" value="1"/>
</dbReference>
<keyword evidence="5" id="KW-0802">TPR repeat</keyword>
<dbReference type="PROSITE" id="PS00108">
    <property type="entry name" value="PROTEIN_KINASE_ST"/>
    <property type="match status" value="1"/>
</dbReference>
<sequence length="773" mass="85293">MCLAHRPFSRILMASPVHNATTQAPGGDDPASGQGADAAVAPQAGQTLGEFRLISKVGQGAHGSVFLARDLSLGRYVAVKVSPARGQEGQVLARLNHPHIVSVYREQIVGSSKLLAMQFVAGSNLQGWIRAVAGRDRADFDGAAFARWAAAVKVPEQVSEDVLRGELPIGDFVRIAVWLIHTVADALRHAHRRGVLHHDIKPANIMIDTGGQPLLTDFNVASLSEDATGKTVGGTITYMSPEHLQMLQAYMSGVAAASHDAIDVRSDVYSLAVVLYELLTGQVHWRPLQKGASADRVAQLLADRQLSGPPPLPPIAGITPALSAILSKALHPDPNRRYQDACQFATDLDCWLRGQPNRFAANPSARERTLRFAHRHRRSLSAALLAATAVLVLSGTVLWRERSRLRTCEQLAITANQELTNGTAARAAERLGRAESLLAQVVWLPYISPRRYHYTAEQLAAVSTQIARVELQRFRGQFGEIRVATRPSVTPADGAGLIENALRTYGVLQREDWQRREPFADLDAVDQLAVAENISELLLVSVLQSAARTAPSEQELSTVMRRFPAQHRELSVIRALASVGQPSFAFEPPAQRSVEDRFEAYLYGVVFTLEEDYRTARRWFQHSISLRQSGAPSRFWAHYWNAYACQRLGLSDEALIHYGICVGLRPDFSWPTYNMGLVCWDKQDRELAKQYMRQVMRVDPSFTPAYVSLGGMQYQEGEFGQAVQTYRRAIERGLESADIYNNLALARWELGQPAEALDARRRAAELTDPASSN</sequence>
<dbReference type="Pfam" id="PF13181">
    <property type="entry name" value="TPR_8"/>
    <property type="match status" value="1"/>
</dbReference>
<evidence type="ECO:0000259" key="8">
    <source>
        <dbReference type="PROSITE" id="PS50011"/>
    </source>
</evidence>
<dbReference type="KEGG" id="rul:UC8_54510"/>
<dbReference type="OrthoDB" id="6111975at2"/>
<dbReference type="SMART" id="SM00028">
    <property type="entry name" value="TPR"/>
    <property type="match status" value="4"/>
</dbReference>
<evidence type="ECO:0000256" key="5">
    <source>
        <dbReference type="PROSITE-ProRule" id="PRU00339"/>
    </source>
</evidence>
<dbReference type="EC" id="2.7.11.1" evidence="9"/>
<dbReference type="InterPro" id="IPR011009">
    <property type="entry name" value="Kinase-like_dom_sf"/>
</dbReference>
<dbReference type="CDD" id="cd14014">
    <property type="entry name" value="STKc_PknB_like"/>
    <property type="match status" value="1"/>
</dbReference>
<protein>
    <submittedName>
        <fullName evidence="9">Serine/threonine-protein kinase PknB</fullName>
        <ecNumber evidence="9">2.7.11.1</ecNumber>
    </submittedName>
</protein>
<evidence type="ECO:0000256" key="4">
    <source>
        <dbReference type="ARBA" id="ARBA00022840"/>
    </source>
</evidence>
<dbReference type="PROSITE" id="PS00107">
    <property type="entry name" value="PROTEIN_KINASE_ATP"/>
    <property type="match status" value="1"/>
</dbReference>
<dbReference type="GO" id="GO:0004674">
    <property type="term" value="F:protein serine/threonine kinase activity"/>
    <property type="evidence" value="ECO:0007669"/>
    <property type="project" value="UniProtKB-EC"/>
</dbReference>
<organism evidence="9 10">
    <name type="scientific">Roseimaritima ulvae</name>
    <dbReference type="NCBI Taxonomy" id="980254"/>
    <lineage>
        <taxon>Bacteria</taxon>
        <taxon>Pseudomonadati</taxon>
        <taxon>Planctomycetota</taxon>
        <taxon>Planctomycetia</taxon>
        <taxon>Pirellulales</taxon>
        <taxon>Pirellulaceae</taxon>
        <taxon>Roseimaritima</taxon>
    </lineage>
</organism>
<dbReference type="Pfam" id="PF00069">
    <property type="entry name" value="Pkinase"/>
    <property type="match status" value="1"/>
</dbReference>
<accession>A0A5B9QZA4</accession>
<evidence type="ECO:0000313" key="10">
    <source>
        <dbReference type="Proteomes" id="UP000325286"/>
    </source>
</evidence>
<evidence type="ECO:0000256" key="7">
    <source>
        <dbReference type="SAM" id="MobiDB-lite"/>
    </source>
</evidence>
<evidence type="ECO:0000256" key="2">
    <source>
        <dbReference type="ARBA" id="ARBA00022741"/>
    </source>
</evidence>
<dbReference type="Gene3D" id="1.10.510.10">
    <property type="entry name" value="Transferase(Phosphotransferase) domain 1"/>
    <property type="match status" value="1"/>
</dbReference>
<dbReference type="Gene3D" id="3.30.200.20">
    <property type="entry name" value="Phosphorylase Kinase, domain 1"/>
    <property type="match status" value="1"/>
</dbReference>
<feature type="region of interest" description="Disordered" evidence="7">
    <location>
        <begin position="19"/>
        <end position="39"/>
    </location>
</feature>
<dbReference type="InterPro" id="IPR008271">
    <property type="entry name" value="Ser/Thr_kinase_AS"/>
</dbReference>
<dbReference type="PROSITE" id="PS50005">
    <property type="entry name" value="TPR"/>
    <property type="match status" value="1"/>
</dbReference>
<evidence type="ECO:0000256" key="1">
    <source>
        <dbReference type="ARBA" id="ARBA00022679"/>
    </source>
</evidence>
<dbReference type="Gene3D" id="1.25.40.10">
    <property type="entry name" value="Tetratricopeptide repeat domain"/>
    <property type="match status" value="1"/>
</dbReference>
<keyword evidence="2 6" id="KW-0547">Nucleotide-binding</keyword>
<keyword evidence="4 6" id="KW-0067">ATP-binding</keyword>
<evidence type="ECO:0000256" key="3">
    <source>
        <dbReference type="ARBA" id="ARBA00022777"/>
    </source>
</evidence>